<feature type="compositionally biased region" description="Basic and acidic residues" evidence="1">
    <location>
        <begin position="124"/>
        <end position="139"/>
    </location>
</feature>
<feature type="compositionally biased region" description="Low complexity" evidence="1">
    <location>
        <begin position="204"/>
        <end position="215"/>
    </location>
</feature>
<gene>
    <name evidence="3" type="ORF">Fot_41202</name>
</gene>
<feature type="compositionally biased region" description="Polar residues" evidence="1">
    <location>
        <begin position="152"/>
        <end position="174"/>
    </location>
</feature>
<accession>A0ABD1RHM8</accession>
<feature type="domain" description="CRIB" evidence="2">
    <location>
        <begin position="41"/>
        <end position="54"/>
    </location>
</feature>
<dbReference type="PANTHER" id="PTHR46325">
    <property type="entry name" value="CRIB DOMAIN-CONTAINING PROTEIN RIC8"/>
    <property type="match status" value="1"/>
</dbReference>
<protein>
    <submittedName>
        <fullName evidence="3">CRIB domain-containing protein RIC6</fullName>
    </submittedName>
</protein>
<dbReference type="Proteomes" id="UP001604277">
    <property type="component" value="Unassembled WGS sequence"/>
</dbReference>
<evidence type="ECO:0000256" key="1">
    <source>
        <dbReference type="SAM" id="MobiDB-lite"/>
    </source>
</evidence>
<name>A0ABD1RHM8_9LAMI</name>
<dbReference type="PANTHER" id="PTHR46325:SF20">
    <property type="entry name" value="CRIB DOMAIN-CONTAINING PROTEIN RIC10"/>
    <property type="match status" value="1"/>
</dbReference>
<dbReference type="SMART" id="SM00285">
    <property type="entry name" value="PBD"/>
    <property type="match status" value="1"/>
</dbReference>
<evidence type="ECO:0000259" key="2">
    <source>
        <dbReference type="PROSITE" id="PS50108"/>
    </source>
</evidence>
<dbReference type="AlphaFoldDB" id="A0ABD1RHM8"/>
<organism evidence="3 4">
    <name type="scientific">Forsythia ovata</name>
    <dbReference type="NCBI Taxonomy" id="205694"/>
    <lineage>
        <taxon>Eukaryota</taxon>
        <taxon>Viridiplantae</taxon>
        <taxon>Streptophyta</taxon>
        <taxon>Embryophyta</taxon>
        <taxon>Tracheophyta</taxon>
        <taxon>Spermatophyta</taxon>
        <taxon>Magnoliopsida</taxon>
        <taxon>eudicotyledons</taxon>
        <taxon>Gunneridae</taxon>
        <taxon>Pentapetalae</taxon>
        <taxon>asterids</taxon>
        <taxon>lamiids</taxon>
        <taxon>Lamiales</taxon>
        <taxon>Oleaceae</taxon>
        <taxon>Forsythieae</taxon>
        <taxon>Forsythia</taxon>
    </lineage>
</organism>
<evidence type="ECO:0000313" key="3">
    <source>
        <dbReference type="EMBL" id="KAL2487910.1"/>
    </source>
</evidence>
<keyword evidence="4" id="KW-1185">Reference proteome</keyword>
<sequence length="239" mass="26539">MIFEEFQDFQCIILDIKCCNKITENNVNFDAEEEKKEEFEIGIPTDVKHVAHIGWDGPSVDSPSWMKEFKSPTGFQSAPLGPPGDPRENPEIKWVSEDSKGSRKENSSGRDLAEVPKSSRRHSLKEDSSDSPKKKDSSSRGKSRRHSKDSSEGSVKSNRQPQELGQGTDSSSRNLPDIPKKSRRKKSKESVSVGSTRSRLKGTSSNFSDPGSPSSEQNQTSSVKPVIEEDQDKKYSGGY</sequence>
<dbReference type="Pfam" id="PF00786">
    <property type="entry name" value="PBD"/>
    <property type="match status" value="1"/>
</dbReference>
<comment type="caution">
    <text evidence="3">The sequence shown here is derived from an EMBL/GenBank/DDBJ whole genome shotgun (WGS) entry which is preliminary data.</text>
</comment>
<dbReference type="InterPro" id="IPR000095">
    <property type="entry name" value="CRIB_dom"/>
</dbReference>
<dbReference type="CDD" id="cd00132">
    <property type="entry name" value="CRIB"/>
    <property type="match status" value="1"/>
</dbReference>
<dbReference type="PROSITE" id="PS50108">
    <property type="entry name" value="CRIB"/>
    <property type="match status" value="1"/>
</dbReference>
<feature type="compositionally biased region" description="Basic and acidic residues" evidence="1">
    <location>
        <begin position="85"/>
        <end position="114"/>
    </location>
</feature>
<dbReference type="EMBL" id="JBFOLJ010000012">
    <property type="protein sequence ID" value="KAL2487910.1"/>
    <property type="molecule type" value="Genomic_DNA"/>
</dbReference>
<evidence type="ECO:0000313" key="4">
    <source>
        <dbReference type="Proteomes" id="UP001604277"/>
    </source>
</evidence>
<proteinExistence type="predicted"/>
<feature type="region of interest" description="Disordered" evidence="1">
    <location>
        <begin position="54"/>
        <end position="239"/>
    </location>
</feature>
<reference evidence="4" key="1">
    <citation type="submission" date="2024-07" db="EMBL/GenBank/DDBJ databases">
        <title>Two chromosome-level genome assemblies of Korean endemic species Abeliophyllum distichum and Forsythia ovata (Oleaceae).</title>
        <authorList>
            <person name="Jang H."/>
        </authorList>
    </citation>
    <scope>NUCLEOTIDE SEQUENCE [LARGE SCALE GENOMIC DNA]</scope>
</reference>